<dbReference type="SUPFAM" id="SSF54928">
    <property type="entry name" value="RNA-binding domain, RBD"/>
    <property type="match status" value="1"/>
</dbReference>
<evidence type="ECO:0000259" key="1">
    <source>
        <dbReference type="Pfam" id="PF00076"/>
    </source>
</evidence>
<feature type="domain" description="RRM" evidence="1">
    <location>
        <begin position="3"/>
        <end position="61"/>
    </location>
</feature>
<gene>
    <name evidence="3" type="ORF">Tci_036479</name>
</gene>
<dbReference type="InterPro" id="IPR012337">
    <property type="entry name" value="RNaseH-like_sf"/>
</dbReference>
<evidence type="ECO:0000259" key="2">
    <source>
        <dbReference type="Pfam" id="PF05699"/>
    </source>
</evidence>
<evidence type="ECO:0000313" key="3">
    <source>
        <dbReference type="EMBL" id="GEU64501.1"/>
    </source>
</evidence>
<dbReference type="PANTHER" id="PTHR23272:SF161">
    <property type="entry name" value="ZINC FINGER BED DOMAIN-CONTAINING PROTEIN RICESLEEPER 1-LIKE"/>
    <property type="match status" value="1"/>
</dbReference>
<reference evidence="3" key="1">
    <citation type="journal article" date="2019" name="Sci. Rep.">
        <title>Draft genome of Tanacetum cinerariifolium, the natural source of mosquito coil.</title>
        <authorList>
            <person name="Yamashiro T."/>
            <person name="Shiraishi A."/>
            <person name="Satake H."/>
            <person name="Nakayama K."/>
        </authorList>
    </citation>
    <scope>NUCLEOTIDE SEQUENCE</scope>
</reference>
<dbReference type="AlphaFoldDB" id="A0A6L2LRS1"/>
<dbReference type="InterPro" id="IPR012677">
    <property type="entry name" value="Nucleotide-bd_a/b_plait_sf"/>
</dbReference>
<dbReference type="Gene3D" id="2.40.70.10">
    <property type="entry name" value="Acid Proteases"/>
    <property type="match status" value="1"/>
</dbReference>
<dbReference type="Pfam" id="PF05699">
    <property type="entry name" value="Dimer_Tnp_hAT"/>
    <property type="match status" value="1"/>
</dbReference>
<accession>A0A6L2LRS1</accession>
<organism evidence="3">
    <name type="scientific">Tanacetum cinerariifolium</name>
    <name type="common">Dalmatian daisy</name>
    <name type="synonym">Chrysanthemum cinerariifolium</name>
    <dbReference type="NCBI Taxonomy" id="118510"/>
    <lineage>
        <taxon>Eukaryota</taxon>
        <taxon>Viridiplantae</taxon>
        <taxon>Streptophyta</taxon>
        <taxon>Embryophyta</taxon>
        <taxon>Tracheophyta</taxon>
        <taxon>Spermatophyta</taxon>
        <taxon>Magnoliopsida</taxon>
        <taxon>eudicotyledons</taxon>
        <taxon>Gunneridae</taxon>
        <taxon>Pentapetalae</taxon>
        <taxon>asterids</taxon>
        <taxon>campanulids</taxon>
        <taxon>Asterales</taxon>
        <taxon>Asteraceae</taxon>
        <taxon>Asteroideae</taxon>
        <taxon>Anthemideae</taxon>
        <taxon>Anthemidinae</taxon>
        <taxon>Tanacetum</taxon>
    </lineage>
</organism>
<dbReference type="InterPro" id="IPR021109">
    <property type="entry name" value="Peptidase_aspartic_dom_sf"/>
</dbReference>
<dbReference type="InterPro" id="IPR008906">
    <property type="entry name" value="HATC_C_dom"/>
</dbReference>
<dbReference type="CDD" id="cd00590">
    <property type="entry name" value="RRM_SF"/>
    <property type="match status" value="1"/>
</dbReference>
<feature type="domain" description="HAT C-terminal dimerisation" evidence="2">
    <location>
        <begin position="492"/>
        <end position="545"/>
    </location>
</feature>
<comment type="caution">
    <text evidence="3">The sequence shown here is derived from an EMBL/GenBank/DDBJ whole genome shotgun (WGS) entry which is preliminary data.</text>
</comment>
<dbReference type="EMBL" id="BKCJ010005032">
    <property type="protein sequence ID" value="GEU64501.1"/>
    <property type="molecule type" value="Genomic_DNA"/>
</dbReference>
<dbReference type="Pfam" id="PF08284">
    <property type="entry name" value="RVP_2"/>
    <property type="match status" value="1"/>
</dbReference>
<dbReference type="GO" id="GO:0003723">
    <property type="term" value="F:RNA binding"/>
    <property type="evidence" value="ECO:0007669"/>
    <property type="project" value="InterPro"/>
</dbReference>
<dbReference type="InterPro" id="IPR000504">
    <property type="entry name" value="RRM_dom"/>
</dbReference>
<dbReference type="Pfam" id="PF00076">
    <property type="entry name" value="RRM_1"/>
    <property type="match status" value="1"/>
</dbReference>
<protein>
    <submittedName>
        <fullName evidence="3">Uncharacterized protein</fullName>
    </submittedName>
</protein>
<sequence length="552" mass="62516">MSVFVTNFPDGYGAKDLWNTCKLYRHVVDVFIPDRRTKAGKRFGFVRFIKVLDIDRLINNLCTVMIVFQDDETKKRFQFNLAVGSWFSQIIQAHNDFVIDERVIWVEVEGVPFLRFQKDDVRGWVFRCDQFLLIDNTPNEEKEVYKKAIVQRFGSIFEDPMSALKNAKYDKSAKEYQDMFDTLLCRVTISQEHAITLYLGGLPTKLKMSVRMFKPATLTDAYSLTRLQEVILEAVKKKNKPTGSFTSTRFSNGGNYENTSKHALFPKPNTPVNTSVNAPYAPGHKYAGQQFSLVLVPDEEDCFEDCLEEDSIEVSQEMPQISLHAINEVQNYRTLRVKGTVGKHTIHILVDYGSTHNFVDVVVAKKLGCPIRSICPLSVTMGDGYNVATTSECKQFKWQLQGVNFCSDVMLLPLVGCEMILGLYNLYYAKYGNPTQSSQASGGATLSKASGGNNYSRLLNGLKAHTKKARTDPTMSSEFERYINSDMVTHLYPKEFATFDVLGFWKEKETMSPILSCMAMDLISVQASSVASESVFSTSGRCCSQDWIYYLE</sequence>
<proteinExistence type="predicted"/>
<name>A0A6L2LRS1_TANCI</name>
<dbReference type="SUPFAM" id="SSF53098">
    <property type="entry name" value="Ribonuclease H-like"/>
    <property type="match status" value="1"/>
</dbReference>
<dbReference type="InterPro" id="IPR035979">
    <property type="entry name" value="RBD_domain_sf"/>
</dbReference>
<dbReference type="PANTHER" id="PTHR23272">
    <property type="entry name" value="BED FINGER-RELATED"/>
    <property type="match status" value="1"/>
</dbReference>
<dbReference type="CDD" id="cd00303">
    <property type="entry name" value="retropepsin_like"/>
    <property type="match status" value="1"/>
</dbReference>
<dbReference type="Gene3D" id="3.30.70.330">
    <property type="match status" value="1"/>
</dbReference>
<dbReference type="GO" id="GO:0046983">
    <property type="term" value="F:protein dimerization activity"/>
    <property type="evidence" value="ECO:0007669"/>
    <property type="project" value="InterPro"/>
</dbReference>